<evidence type="ECO:0000313" key="16">
    <source>
        <dbReference type="RefSeq" id="XP_031383103.1"/>
    </source>
</evidence>
<feature type="domain" description="Pectinesterase inhibitor" evidence="14">
    <location>
        <begin position="65"/>
        <end position="214"/>
    </location>
</feature>
<dbReference type="FunFam" id="2.160.20.10:FF:000001">
    <property type="entry name" value="Pectinesterase"/>
    <property type="match status" value="1"/>
</dbReference>
<evidence type="ECO:0000256" key="7">
    <source>
        <dbReference type="ARBA" id="ARBA00023157"/>
    </source>
</evidence>
<keyword evidence="13" id="KW-0472">Membrane</keyword>
<evidence type="ECO:0000256" key="12">
    <source>
        <dbReference type="RuleBase" id="RU000589"/>
    </source>
</evidence>
<keyword evidence="6 12" id="KW-0063">Aspartyl esterase</keyword>
<dbReference type="InterPro" id="IPR000070">
    <property type="entry name" value="Pectinesterase_cat"/>
</dbReference>
<dbReference type="NCBIfam" id="TIGR01614">
    <property type="entry name" value="PME_inhib"/>
    <property type="match status" value="1"/>
</dbReference>
<dbReference type="SMART" id="SM00856">
    <property type="entry name" value="PMEI"/>
    <property type="match status" value="1"/>
</dbReference>
<evidence type="ECO:0000256" key="13">
    <source>
        <dbReference type="SAM" id="Phobius"/>
    </source>
</evidence>
<evidence type="ECO:0000256" key="2">
    <source>
        <dbReference type="ARBA" id="ARBA00006027"/>
    </source>
</evidence>
<dbReference type="SUPFAM" id="SSF101148">
    <property type="entry name" value="Plant invertase/pectin methylesterase inhibitor"/>
    <property type="match status" value="1"/>
</dbReference>
<dbReference type="InterPro" id="IPR012334">
    <property type="entry name" value="Pectin_lyas_fold"/>
</dbReference>
<keyword evidence="5 12" id="KW-0378">Hydrolase</keyword>
<keyword evidence="7" id="KW-1015">Disulfide bond</keyword>
<accession>A0A6P8CTQ8</accession>
<dbReference type="PANTHER" id="PTHR31707">
    <property type="entry name" value="PECTINESTERASE"/>
    <property type="match status" value="1"/>
</dbReference>
<evidence type="ECO:0000313" key="15">
    <source>
        <dbReference type="Proteomes" id="UP000515151"/>
    </source>
</evidence>
<evidence type="ECO:0000256" key="3">
    <source>
        <dbReference type="ARBA" id="ARBA00007786"/>
    </source>
</evidence>
<dbReference type="FunFam" id="1.20.140.40:FF:000001">
    <property type="entry name" value="Pectinesterase"/>
    <property type="match status" value="1"/>
</dbReference>
<keyword evidence="15" id="KW-1185">Reference proteome</keyword>
<evidence type="ECO:0000259" key="14">
    <source>
        <dbReference type="SMART" id="SM00856"/>
    </source>
</evidence>
<dbReference type="Gene3D" id="2.160.20.10">
    <property type="entry name" value="Single-stranded right-handed beta-helix, Pectin lyase-like"/>
    <property type="match status" value="1"/>
</dbReference>
<evidence type="ECO:0000256" key="6">
    <source>
        <dbReference type="ARBA" id="ARBA00023085"/>
    </source>
</evidence>
<protein>
    <recommendedName>
        <fullName evidence="4 12">Pectinesterase</fullName>
        <ecNumber evidence="4 12">3.1.1.11</ecNumber>
    </recommendedName>
</protein>
<comment type="similarity">
    <text evidence="3">In the C-terminal section; belongs to the pectinesterase family.</text>
</comment>
<sequence>MMASSYGKINEAEQARLDAGRKSRKRFITIALSSVVLVCVIVAAVVGTQVGNGSNKDGAGEDPKSPSTSVKAVCDLTLYKESCYNSMSHKVNPNQVVQPQKLFKLAIQVAMDELGKASDRLSSHLKPYNNNSAAVAALDSCHDLLALAIDHLNGSYASGNLDSSDDLRTWLSTAGTCQETCLDGFDELALGPLKDTVKSNLKISQELTSNSLAIITWISKIMGSIKLRRLMGVEYHDKTNNVPKWPHQNDRKLPNWLKPKDRKLIQSSADLRKIADAVVAKDGSGKYKTIKDALKDVPDKSDRRYVIYAKKGIYEENVRVEKPKWNVVMVGDGKDVTIVTGKLNVVDGTPTFQSATFAVFGKGFVARDMGFRNTAGPSKHQAVALMSTADHSAFYRCKFEAFQDTLYAHSNRQFYRECDVYGTVDFIFGNSAVVLQNCNILPRVPMKGQQNTITAQGRADPNQNTGISIHNCTLWPSGNLSSVRTFLGRPWKNYSTTAYVKTMMNSFIDPKGWLPWTGDSAPSTIYYSEYGNFGPGASTKGRVKWKGLRTNLSIKEAEKFTVKSFLGGEHWIKKADVSYKPGL</sequence>
<dbReference type="EC" id="3.1.1.11" evidence="4 12"/>
<evidence type="ECO:0000256" key="10">
    <source>
        <dbReference type="ARBA" id="ARBA00057335"/>
    </source>
</evidence>
<dbReference type="InterPro" id="IPR011050">
    <property type="entry name" value="Pectin_lyase_fold/virulence"/>
</dbReference>
<dbReference type="SUPFAM" id="SSF51126">
    <property type="entry name" value="Pectin lyase-like"/>
    <property type="match status" value="1"/>
</dbReference>
<dbReference type="PROSITE" id="PS00503">
    <property type="entry name" value="PECTINESTERASE_2"/>
    <property type="match status" value="1"/>
</dbReference>
<dbReference type="Proteomes" id="UP000515151">
    <property type="component" value="Chromosome 2"/>
</dbReference>
<comment type="function">
    <text evidence="10">Acts in the modification of cell walls via demethylesterification of cell wall pectin.</text>
</comment>
<evidence type="ECO:0000256" key="5">
    <source>
        <dbReference type="ARBA" id="ARBA00022801"/>
    </source>
</evidence>
<proteinExistence type="inferred from homology"/>
<dbReference type="OrthoDB" id="2019149at2759"/>
<comment type="pathway">
    <text evidence="1 12">Glycan metabolism; pectin degradation; 2-dehydro-3-deoxy-D-gluconate from pectin: step 1/5.</text>
</comment>
<evidence type="ECO:0000256" key="1">
    <source>
        <dbReference type="ARBA" id="ARBA00005184"/>
    </source>
</evidence>
<organism evidence="15 16">
    <name type="scientific">Punica granatum</name>
    <name type="common">Pomegranate</name>
    <dbReference type="NCBI Taxonomy" id="22663"/>
    <lineage>
        <taxon>Eukaryota</taxon>
        <taxon>Viridiplantae</taxon>
        <taxon>Streptophyta</taxon>
        <taxon>Embryophyta</taxon>
        <taxon>Tracheophyta</taxon>
        <taxon>Spermatophyta</taxon>
        <taxon>Magnoliopsida</taxon>
        <taxon>eudicotyledons</taxon>
        <taxon>Gunneridae</taxon>
        <taxon>Pentapetalae</taxon>
        <taxon>rosids</taxon>
        <taxon>malvids</taxon>
        <taxon>Myrtales</taxon>
        <taxon>Lythraceae</taxon>
        <taxon>Punica</taxon>
    </lineage>
</organism>
<comment type="catalytic activity">
    <reaction evidence="9 12">
        <text>[(1-&gt;4)-alpha-D-galacturonosyl methyl ester](n) + n H2O = [(1-&gt;4)-alpha-D-galacturonosyl](n) + n methanol + n H(+)</text>
        <dbReference type="Rhea" id="RHEA:22380"/>
        <dbReference type="Rhea" id="RHEA-COMP:14570"/>
        <dbReference type="Rhea" id="RHEA-COMP:14573"/>
        <dbReference type="ChEBI" id="CHEBI:15377"/>
        <dbReference type="ChEBI" id="CHEBI:15378"/>
        <dbReference type="ChEBI" id="CHEBI:17790"/>
        <dbReference type="ChEBI" id="CHEBI:140522"/>
        <dbReference type="ChEBI" id="CHEBI:140523"/>
        <dbReference type="EC" id="3.1.1.11"/>
    </reaction>
</comment>
<keyword evidence="13" id="KW-0812">Transmembrane</keyword>
<evidence type="ECO:0000256" key="9">
    <source>
        <dbReference type="ARBA" id="ARBA00047928"/>
    </source>
</evidence>
<keyword evidence="13" id="KW-1133">Transmembrane helix</keyword>
<dbReference type="GO" id="GO:0042545">
    <property type="term" value="P:cell wall modification"/>
    <property type="evidence" value="ECO:0007669"/>
    <property type="project" value="UniProtKB-UniRule"/>
</dbReference>
<dbReference type="RefSeq" id="XP_031383103.1">
    <property type="nucleotide sequence ID" value="XM_031527243.1"/>
</dbReference>
<dbReference type="GO" id="GO:0004857">
    <property type="term" value="F:enzyme inhibitor activity"/>
    <property type="evidence" value="ECO:0007669"/>
    <property type="project" value="InterPro"/>
</dbReference>
<reference evidence="15" key="1">
    <citation type="journal article" date="2020" name="Plant Biotechnol. J.">
        <title>The pomegranate (Punica granatum L.) draft genome dissects genetic divergence between soft- and hard-seeded cultivars.</title>
        <authorList>
            <person name="Luo X."/>
            <person name="Li H."/>
            <person name="Wu Z."/>
            <person name="Yao W."/>
            <person name="Zhao P."/>
            <person name="Cao D."/>
            <person name="Yu H."/>
            <person name="Li K."/>
            <person name="Poudel K."/>
            <person name="Zhao D."/>
            <person name="Zhang F."/>
            <person name="Xia X."/>
            <person name="Chen L."/>
            <person name="Wang Q."/>
            <person name="Jing D."/>
            <person name="Cao S."/>
        </authorList>
    </citation>
    <scope>NUCLEOTIDE SEQUENCE [LARGE SCALE GENOMIC DNA]</scope>
    <source>
        <strain evidence="15">cv. Tunisia</strain>
    </source>
</reference>
<name>A0A6P8CTQ8_PUNGR</name>
<dbReference type="GO" id="GO:0030599">
    <property type="term" value="F:pectinesterase activity"/>
    <property type="evidence" value="ECO:0007669"/>
    <property type="project" value="UniProtKB-UniRule"/>
</dbReference>
<dbReference type="UniPathway" id="UPA00545">
    <property type="reaction ID" value="UER00823"/>
</dbReference>
<dbReference type="GO" id="GO:0045490">
    <property type="term" value="P:pectin catabolic process"/>
    <property type="evidence" value="ECO:0007669"/>
    <property type="project" value="UniProtKB-UniRule"/>
</dbReference>
<dbReference type="GeneID" id="116197190"/>
<keyword evidence="8" id="KW-0325">Glycoprotein</keyword>
<dbReference type="Gene3D" id="1.20.140.40">
    <property type="entry name" value="Invertase/pectin methylesterase inhibitor family protein"/>
    <property type="match status" value="1"/>
</dbReference>
<feature type="transmembrane region" description="Helical" evidence="13">
    <location>
        <begin position="27"/>
        <end position="46"/>
    </location>
</feature>
<dbReference type="Pfam" id="PF04043">
    <property type="entry name" value="PMEI"/>
    <property type="match status" value="1"/>
</dbReference>
<dbReference type="InterPro" id="IPR035513">
    <property type="entry name" value="Invertase/methylesterase_inhib"/>
</dbReference>
<dbReference type="Pfam" id="PF01095">
    <property type="entry name" value="Pectinesterase"/>
    <property type="match status" value="1"/>
</dbReference>
<dbReference type="InterPro" id="IPR006501">
    <property type="entry name" value="Pectinesterase_inhib_dom"/>
</dbReference>
<comment type="similarity">
    <text evidence="2">In the N-terminal section; belongs to the PMEI family.</text>
</comment>
<dbReference type="AlphaFoldDB" id="A0A6P8CTQ8"/>
<dbReference type="CDD" id="cd15798">
    <property type="entry name" value="PMEI-like_3"/>
    <property type="match status" value="1"/>
</dbReference>
<evidence type="ECO:0000256" key="11">
    <source>
        <dbReference type="PROSITE-ProRule" id="PRU10040"/>
    </source>
</evidence>
<reference evidence="16" key="2">
    <citation type="submission" date="2025-08" db="UniProtKB">
        <authorList>
            <consortium name="RefSeq"/>
        </authorList>
    </citation>
    <scope>IDENTIFICATION</scope>
    <source>
        <tissue evidence="16">Leaf</tissue>
    </source>
</reference>
<gene>
    <name evidence="16" type="primary">LOC116197190</name>
</gene>
<evidence type="ECO:0000256" key="4">
    <source>
        <dbReference type="ARBA" id="ARBA00013229"/>
    </source>
</evidence>
<evidence type="ECO:0000256" key="8">
    <source>
        <dbReference type="ARBA" id="ARBA00023180"/>
    </source>
</evidence>
<dbReference type="InterPro" id="IPR033131">
    <property type="entry name" value="Pectinesterase_Asp_AS"/>
</dbReference>
<feature type="active site" evidence="11">
    <location>
        <position position="425"/>
    </location>
</feature>